<organism evidence="2 3">
    <name type="scientific">Vigna mungo</name>
    <name type="common">Black gram</name>
    <name type="synonym">Phaseolus mungo</name>
    <dbReference type="NCBI Taxonomy" id="3915"/>
    <lineage>
        <taxon>Eukaryota</taxon>
        <taxon>Viridiplantae</taxon>
        <taxon>Streptophyta</taxon>
        <taxon>Embryophyta</taxon>
        <taxon>Tracheophyta</taxon>
        <taxon>Spermatophyta</taxon>
        <taxon>Magnoliopsida</taxon>
        <taxon>eudicotyledons</taxon>
        <taxon>Gunneridae</taxon>
        <taxon>Pentapetalae</taxon>
        <taxon>rosids</taxon>
        <taxon>fabids</taxon>
        <taxon>Fabales</taxon>
        <taxon>Fabaceae</taxon>
        <taxon>Papilionoideae</taxon>
        <taxon>50 kb inversion clade</taxon>
        <taxon>NPAAA clade</taxon>
        <taxon>indigoferoid/millettioid clade</taxon>
        <taxon>Phaseoleae</taxon>
        <taxon>Vigna</taxon>
    </lineage>
</organism>
<keyword evidence="1" id="KW-1133">Transmembrane helix</keyword>
<dbReference type="AlphaFoldDB" id="A0AAQ3NVP4"/>
<sequence length="134" mass="14597">MLYSMVDLVLGSRKMVLVSAYPVANLNTPVPPITGISLMFWLMRFLPNTVMVLPLYFPSVNTKFRTTNKINSLCDVPATKPSILPTTLEVGSGPTVKEVSMNPTVPNKVLELYLGTGGTTKTEVGLLPANLSWK</sequence>
<keyword evidence="1" id="KW-0812">Transmembrane</keyword>
<keyword evidence="1" id="KW-0472">Membrane</keyword>
<evidence type="ECO:0000256" key="1">
    <source>
        <dbReference type="SAM" id="Phobius"/>
    </source>
</evidence>
<accession>A0AAQ3NVP4</accession>
<reference evidence="2 3" key="1">
    <citation type="journal article" date="2023" name="Life. Sci Alliance">
        <title>Evolutionary insights into 3D genome organization and epigenetic landscape of Vigna mungo.</title>
        <authorList>
            <person name="Junaid A."/>
            <person name="Singh B."/>
            <person name="Bhatia S."/>
        </authorList>
    </citation>
    <scope>NUCLEOTIDE SEQUENCE [LARGE SCALE GENOMIC DNA]</scope>
    <source>
        <strain evidence="2">Urdbean</strain>
    </source>
</reference>
<evidence type="ECO:0000313" key="3">
    <source>
        <dbReference type="Proteomes" id="UP001374535"/>
    </source>
</evidence>
<keyword evidence="3" id="KW-1185">Reference proteome</keyword>
<dbReference type="Proteomes" id="UP001374535">
    <property type="component" value="Chromosome 3"/>
</dbReference>
<proteinExistence type="predicted"/>
<feature type="transmembrane region" description="Helical" evidence="1">
    <location>
        <begin position="38"/>
        <end position="57"/>
    </location>
</feature>
<name>A0AAQ3NVP4_VIGMU</name>
<protein>
    <submittedName>
        <fullName evidence="2">Uncharacterized protein</fullName>
    </submittedName>
</protein>
<evidence type="ECO:0000313" key="2">
    <source>
        <dbReference type="EMBL" id="WVZ16919.1"/>
    </source>
</evidence>
<dbReference type="EMBL" id="CP144698">
    <property type="protein sequence ID" value="WVZ16919.1"/>
    <property type="molecule type" value="Genomic_DNA"/>
</dbReference>
<gene>
    <name evidence="2" type="ORF">V8G54_009901</name>
</gene>